<dbReference type="Gene3D" id="3.40.50.300">
    <property type="entry name" value="P-loop containing nucleotide triphosphate hydrolases"/>
    <property type="match status" value="1"/>
</dbReference>
<keyword evidence="7" id="KW-1185">Reference proteome</keyword>
<evidence type="ECO:0000256" key="3">
    <source>
        <dbReference type="ARBA" id="ARBA00022741"/>
    </source>
</evidence>
<protein>
    <submittedName>
        <fullName evidence="6">ABC transporter ATP-binding protein</fullName>
    </submittedName>
</protein>
<dbReference type="InterPro" id="IPR050166">
    <property type="entry name" value="ABC_transporter_ATP-bind"/>
</dbReference>
<dbReference type="PROSITE" id="PS50893">
    <property type="entry name" value="ABC_TRANSPORTER_2"/>
    <property type="match status" value="1"/>
</dbReference>
<dbReference type="EMBL" id="JARWAL010000010">
    <property type="protein sequence ID" value="MDR5893478.1"/>
    <property type="molecule type" value="Genomic_DNA"/>
</dbReference>
<comment type="similarity">
    <text evidence="1">Belongs to the ABC transporter superfamily.</text>
</comment>
<evidence type="ECO:0000256" key="2">
    <source>
        <dbReference type="ARBA" id="ARBA00022448"/>
    </source>
</evidence>
<accession>A0ABU1GN66</accession>
<dbReference type="CDD" id="cd03293">
    <property type="entry name" value="ABC_NrtD_SsuB_transporters"/>
    <property type="match status" value="1"/>
</dbReference>
<dbReference type="InterPro" id="IPR017871">
    <property type="entry name" value="ABC_transporter-like_CS"/>
</dbReference>
<dbReference type="InterPro" id="IPR003439">
    <property type="entry name" value="ABC_transporter-like_ATP-bd"/>
</dbReference>
<evidence type="ECO:0000313" key="7">
    <source>
        <dbReference type="Proteomes" id="UP001252270"/>
    </source>
</evidence>
<keyword evidence="3" id="KW-0547">Nucleotide-binding</keyword>
<dbReference type="InterPro" id="IPR027417">
    <property type="entry name" value="P-loop_NTPase"/>
</dbReference>
<evidence type="ECO:0000313" key="6">
    <source>
        <dbReference type="EMBL" id="MDR5893478.1"/>
    </source>
</evidence>
<evidence type="ECO:0000256" key="4">
    <source>
        <dbReference type="ARBA" id="ARBA00022840"/>
    </source>
</evidence>
<dbReference type="SMART" id="SM00382">
    <property type="entry name" value="AAA"/>
    <property type="match status" value="1"/>
</dbReference>
<sequence>MTAPATLTPNGATRAGAASFVAFDQVSLAYDETGNAIEEVSLTIEEGEFVAFVGPSGCGKSTFMKLCTGLHAPTVGSVRVDGEPVGGPLKICGMAFQSANLLPWRTTLDNVLLPLEIVKPYRAQFRKRRAEFEGWARELLRTVGLEGYEDQYPWQLSGGMQQRASICRALIHRPRLLMLDEPFGALDAFTREELWCVLRDLWEAQRFTVVLVTHDLREAAFLADTVYVMSRRPGRILERRQIDFPRPRSLEMTFEPAFTGLVQELRARIGTIRGS</sequence>
<reference evidence="6 7" key="1">
    <citation type="submission" date="2023-04" db="EMBL/GenBank/DDBJ databases">
        <title>A long-awaited taxogenomic arrangement of the family Halomonadaceae.</title>
        <authorList>
            <person name="De La Haba R."/>
            <person name="Chuvochina M."/>
            <person name="Wittouck S."/>
            <person name="Arahal D.R."/>
            <person name="Sanchez-Porro C."/>
            <person name="Hugenholtz P."/>
            <person name="Ventosa A."/>
        </authorList>
    </citation>
    <scope>NUCLEOTIDE SEQUENCE [LARGE SCALE GENOMIC DNA]</scope>
    <source>
        <strain evidence="6 7">DSM 17332</strain>
    </source>
</reference>
<dbReference type="Pfam" id="PF00005">
    <property type="entry name" value="ABC_tran"/>
    <property type="match status" value="1"/>
</dbReference>
<dbReference type="PANTHER" id="PTHR42788">
    <property type="entry name" value="TAURINE IMPORT ATP-BINDING PROTEIN-RELATED"/>
    <property type="match status" value="1"/>
</dbReference>
<name>A0ABU1GN66_9GAMM</name>
<dbReference type="Proteomes" id="UP001252270">
    <property type="component" value="Unassembled WGS sequence"/>
</dbReference>
<evidence type="ECO:0000259" key="5">
    <source>
        <dbReference type="PROSITE" id="PS50893"/>
    </source>
</evidence>
<gene>
    <name evidence="6" type="ORF">QC820_11715</name>
</gene>
<dbReference type="RefSeq" id="WP_309637078.1">
    <property type="nucleotide sequence ID" value="NZ_JARWAL010000010.1"/>
</dbReference>
<evidence type="ECO:0000256" key="1">
    <source>
        <dbReference type="ARBA" id="ARBA00005417"/>
    </source>
</evidence>
<organism evidence="6 7">
    <name type="scientific">Halomonas mongoliensis</name>
    <dbReference type="NCBI Taxonomy" id="321265"/>
    <lineage>
        <taxon>Bacteria</taxon>
        <taxon>Pseudomonadati</taxon>
        <taxon>Pseudomonadota</taxon>
        <taxon>Gammaproteobacteria</taxon>
        <taxon>Oceanospirillales</taxon>
        <taxon>Halomonadaceae</taxon>
        <taxon>Halomonas</taxon>
    </lineage>
</organism>
<dbReference type="PANTHER" id="PTHR42788:SF13">
    <property type="entry name" value="ALIPHATIC SULFONATES IMPORT ATP-BINDING PROTEIN SSUB"/>
    <property type="match status" value="1"/>
</dbReference>
<dbReference type="GO" id="GO:0005524">
    <property type="term" value="F:ATP binding"/>
    <property type="evidence" value="ECO:0007669"/>
    <property type="project" value="UniProtKB-KW"/>
</dbReference>
<proteinExistence type="inferred from homology"/>
<feature type="domain" description="ABC transporter" evidence="5">
    <location>
        <begin position="21"/>
        <end position="256"/>
    </location>
</feature>
<keyword evidence="2" id="KW-0813">Transport</keyword>
<dbReference type="PROSITE" id="PS00211">
    <property type="entry name" value="ABC_TRANSPORTER_1"/>
    <property type="match status" value="1"/>
</dbReference>
<dbReference type="InterPro" id="IPR003593">
    <property type="entry name" value="AAA+_ATPase"/>
</dbReference>
<dbReference type="SUPFAM" id="SSF52540">
    <property type="entry name" value="P-loop containing nucleoside triphosphate hydrolases"/>
    <property type="match status" value="1"/>
</dbReference>
<comment type="caution">
    <text evidence="6">The sequence shown here is derived from an EMBL/GenBank/DDBJ whole genome shotgun (WGS) entry which is preliminary data.</text>
</comment>
<keyword evidence="4 6" id="KW-0067">ATP-binding</keyword>